<reference evidence="2" key="1">
    <citation type="journal article" date="2015" name="Nature">
        <title>Complex archaea that bridge the gap between prokaryotes and eukaryotes.</title>
        <authorList>
            <person name="Spang A."/>
            <person name="Saw J.H."/>
            <person name="Jorgensen S.L."/>
            <person name="Zaremba-Niedzwiedzka K."/>
            <person name="Martijn J."/>
            <person name="Lind A.E."/>
            <person name="van Eijk R."/>
            <person name="Schleper C."/>
            <person name="Guy L."/>
            <person name="Ettema T.J."/>
        </authorList>
    </citation>
    <scope>NUCLEOTIDE SEQUENCE</scope>
</reference>
<evidence type="ECO:0000313" key="2">
    <source>
        <dbReference type="EMBL" id="KKK56440.1"/>
    </source>
</evidence>
<name>A0A0F8X685_9ZZZZ</name>
<accession>A0A0F8X685</accession>
<comment type="caution">
    <text evidence="2">The sequence shown here is derived from an EMBL/GenBank/DDBJ whole genome shotgun (WGS) entry which is preliminary data.</text>
</comment>
<feature type="transmembrane region" description="Helical" evidence="1">
    <location>
        <begin position="42"/>
        <end position="59"/>
    </location>
</feature>
<proteinExistence type="predicted"/>
<sequence>MSNLTMVLISIGGLFVVIGFDIWLAMTKRKTITTWVRKRKASTHWIAFMFGYLMSHFFGSF</sequence>
<feature type="transmembrane region" description="Helical" evidence="1">
    <location>
        <begin position="6"/>
        <end position="26"/>
    </location>
</feature>
<protein>
    <submittedName>
        <fullName evidence="2">Uncharacterized protein</fullName>
    </submittedName>
</protein>
<evidence type="ECO:0000256" key="1">
    <source>
        <dbReference type="SAM" id="Phobius"/>
    </source>
</evidence>
<dbReference type="AlphaFoldDB" id="A0A0F8X685"/>
<keyword evidence="1" id="KW-1133">Transmembrane helix</keyword>
<dbReference type="EMBL" id="LAZR01064996">
    <property type="protein sequence ID" value="KKK56440.1"/>
    <property type="molecule type" value="Genomic_DNA"/>
</dbReference>
<organism evidence="2">
    <name type="scientific">marine sediment metagenome</name>
    <dbReference type="NCBI Taxonomy" id="412755"/>
    <lineage>
        <taxon>unclassified sequences</taxon>
        <taxon>metagenomes</taxon>
        <taxon>ecological metagenomes</taxon>
    </lineage>
</organism>
<gene>
    <name evidence="2" type="ORF">LCGC14_3064500</name>
</gene>
<keyword evidence="1" id="KW-0472">Membrane</keyword>
<keyword evidence="1" id="KW-0812">Transmembrane</keyword>